<keyword evidence="3" id="KW-1185">Reference proteome</keyword>
<feature type="compositionally biased region" description="Low complexity" evidence="1">
    <location>
        <begin position="27"/>
        <end position="40"/>
    </location>
</feature>
<reference evidence="2 3" key="1">
    <citation type="submission" date="2024-02" db="EMBL/GenBank/DDBJ databases">
        <title>A chromosome-level genome assembly of Drosophila madeirensis, a fruit fly species endemic to Madeira island.</title>
        <authorList>
            <person name="Tomihara K."/>
            <person name="Llopart A."/>
            <person name="Yamamoto D."/>
        </authorList>
    </citation>
    <scope>NUCLEOTIDE SEQUENCE [LARGE SCALE GENOMIC DNA]</scope>
    <source>
        <strain evidence="2 3">RF1</strain>
    </source>
</reference>
<gene>
    <name evidence="2" type="ORF">DMAD_06226</name>
</gene>
<evidence type="ECO:0000313" key="3">
    <source>
        <dbReference type="Proteomes" id="UP001500889"/>
    </source>
</evidence>
<accession>A0AAU9FQM1</accession>
<protein>
    <submittedName>
        <fullName evidence="2">Transient receptor potential cation channel subfamily A member 1</fullName>
    </submittedName>
</protein>
<dbReference type="Proteomes" id="UP001500889">
    <property type="component" value="Chromosome J"/>
</dbReference>
<name>A0AAU9FQM1_DROMD</name>
<proteinExistence type="predicted"/>
<sequence length="101" mass="11257">MPKLWNGQCSAMSSPDLMEAQPTLLPKTRSNSSTSTTTTKNRNNKYWIFSMIIERSSAAKRGEIDGDDADTPLEAILPAEPAAEQVCLLRDSPFRILRVSW</sequence>
<organism evidence="2 3">
    <name type="scientific">Drosophila madeirensis</name>
    <name type="common">Fruit fly</name>
    <dbReference type="NCBI Taxonomy" id="30013"/>
    <lineage>
        <taxon>Eukaryota</taxon>
        <taxon>Metazoa</taxon>
        <taxon>Ecdysozoa</taxon>
        <taxon>Arthropoda</taxon>
        <taxon>Hexapoda</taxon>
        <taxon>Insecta</taxon>
        <taxon>Pterygota</taxon>
        <taxon>Neoptera</taxon>
        <taxon>Endopterygota</taxon>
        <taxon>Diptera</taxon>
        <taxon>Brachycera</taxon>
        <taxon>Muscomorpha</taxon>
        <taxon>Ephydroidea</taxon>
        <taxon>Drosophilidae</taxon>
        <taxon>Drosophila</taxon>
        <taxon>Sophophora</taxon>
    </lineage>
</organism>
<feature type="region of interest" description="Disordered" evidence="1">
    <location>
        <begin position="1"/>
        <end position="40"/>
    </location>
</feature>
<evidence type="ECO:0000256" key="1">
    <source>
        <dbReference type="SAM" id="MobiDB-lite"/>
    </source>
</evidence>
<evidence type="ECO:0000313" key="2">
    <source>
        <dbReference type="EMBL" id="BFF97935.1"/>
    </source>
</evidence>
<dbReference type="EMBL" id="AP029265">
    <property type="protein sequence ID" value="BFF97935.1"/>
    <property type="molecule type" value="Genomic_DNA"/>
</dbReference>
<dbReference type="AlphaFoldDB" id="A0AAU9FQM1"/>
<keyword evidence="2" id="KW-0675">Receptor</keyword>